<reference evidence="1" key="1">
    <citation type="submission" date="2024-09" db="EMBL/GenBank/DDBJ databases">
        <title>Draft Genome Sequences of Neofusicoccum parvum.</title>
        <authorList>
            <person name="Ashida A."/>
            <person name="Camagna M."/>
            <person name="Tanaka A."/>
            <person name="Takemoto D."/>
        </authorList>
    </citation>
    <scope>NUCLEOTIDE SEQUENCE</scope>
    <source>
        <strain evidence="1">PPO83</strain>
    </source>
</reference>
<comment type="caution">
    <text evidence="1">The sequence shown here is derived from an EMBL/GenBank/DDBJ whole genome shotgun (WGS) entry which is preliminary data.</text>
</comment>
<dbReference type="Proteomes" id="UP001165186">
    <property type="component" value="Unassembled WGS sequence"/>
</dbReference>
<proteinExistence type="predicted"/>
<protein>
    <submittedName>
        <fullName evidence="1">Uncharacterized protein</fullName>
    </submittedName>
</protein>
<dbReference type="EMBL" id="BSXG01000101">
    <property type="protein sequence ID" value="GME42045.1"/>
    <property type="molecule type" value="Genomic_DNA"/>
</dbReference>
<sequence length="363" mass="38757">MGSVTTPTPTPSAPSVLFVTANLPTPEDEADIWIGKIVAYLNYTLDSLRARGATVSLRTFQDPTLTAAAIASTYTHILFLAVDRYMEHIPAFTTFLNTTLPAAQTLAPGLRIHNPPSIIAWNFNKTYLSELQSLATGFHVPRTSFLPLSTSLSTLSAHLAADPHIAAAPSVPVVLKPSIAASGRGTHLLRAPLAPTPADADALAAMQAAAASPDSMLMVQEYLARIAARDGDAGTGGEWSMVMIDGRLTHAVRKRPRDGEFRINSAFKGIWEPMAAGDARVPVCGKVVAERVWAWLVGKESELKGEGRESELLYARVDGVVGEDGEFVLMEVELIEPWLWMVEEGPGTVGMGVFCDAVLGGGK</sequence>
<organism evidence="1 2">
    <name type="scientific">Neofusicoccum parvum</name>
    <dbReference type="NCBI Taxonomy" id="310453"/>
    <lineage>
        <taxon>Eukaryota</taxon>
        <taxon>Fungi</taxon>
        <taxon>Dikarya</taxon>
        <taxon>Ascomycota</taxon>
        <taxon>Pezizomycotina</taxon>
        <taxon>Dothideomycetes</taxon>
        <taxon>Dothideomycetes incertae sedis</taxon>
        <taxon>Botryosphaeriales</taxon>
        <taxon>Botryosphaeriaceae</taxon>
        <taxon>Neofusicoccum</taxon>
    </lineage>
</organism>
<keyword evidence="2" id="KW-1185">Reference proteome</keyword>
<gene>
    <name evidence="1" type="primary">g9127</name>
    <name evidence="1" type="ORF">NpPPO83_00009127</name>
</gene>
<name>A0ACB5SJ70_9PEZI</name>
<accession>A0ACB5SJ70</accession>
<evidence type="ECO:0000313" key="2">
    <source>
        <dbReference type="Proteomes" id="UP001165186"/>
    </source>
</evidence>
<evidence type="ECO:0000313" key="1">
    <source>
        <dbReference type="EMBL" id="GME42045.1"/>
    </source>
</evidence>